<accession>A0A1V8SE59</accession>
<feature type="region of interest" description="Disordered" evidence="1">
    <location>
        <begin position="430"/>
        <end position="459"/>
    </location>
</feature>
<name>A0A1V8SE59_9PEZI</name>
<evidence type="ECO:0000259" key="2">
    <source>
        <dbReference type="SMART" id="SM01342"/>
    </source>
</evidence>
<evidence type="ECO:0000256" key="1">
    <source>
        <dbReference type="SAM" id="MobiDB-lite"/>
    </source>
</evidence>
<organism evidence="3 4">
    <name type="scientific">Cryoendolithus antarcticus</name>
    <dbReference type="NCBI Taxonomy" id="1507870"/>
    <lineage>
        <taxon>Eukaryota</taxon>
        <taxon>Fungi</taxon>
        <taxon>Dikarya</taxon>
        <taxon>Ascomycota</taxon>
        <taxon>Pezizomycotina</taxon>
        <taxon>Dothideomycetes</taxon>
        <taxon>Dothideomycetidae</taxon>
        <taxon>Cladosporiales</taxon>
        <taxon>Cladosporiaceae</taxon>
        <taxon>Cryoendolithus</taxon>
    </lineage>
</organism>
<comment type="caution">
    <text evidence="3">The sequence shown here is derived from an EMBL/GenBank/DDBJ whole genome shotgun (WGS) entry which is preliminary data.</text>
</comment>
<evidence type="ECO:0000313" key="3">
    <source>
        <dbReference type="EMBL" id="OQN97436.1"/>
    </source>
</evidence>
<dbReference type="GO" id="GO:0004674">
    <property type="term" value="F:protein serine/threonine kinase activity"/>
    <property type="evidence" value="ECO:0007669"/>
    <property type="project" value="InterPro"/>
</dbReference>
<gene>
    <name evidence="3" type="ORF">B0A48_16595</name>
</gene>
<dbReference type="AlphaFoldDB" id="A0A1V8SE59"/>
<dbReference type="Pfam" id="PF11640">
    <property type="entry name" value="TAN"/>
    <property type="match status" value="1"/>
</dbReference>
<dbReference type="InParanoid" id="A0A1V8SE59"/>
<sequence>MITSLLSHQLSPPRSCNGEVTLQSALDRVHEGSVKTRGEALADLKHILRHNQNSSKLGGFADASFHRIYEVLFGAALTEKSTYVKAKTPALISGSTTRLAACASALKLAIDVGLQRIKLKTVRAVLDHVDSGLHLAGGDLCEPLAFDYAKCMRKLLTYQPHAEHLPGEQWERAVRLCLISIKDPQNDDDDADAEATLEAGHRSTNNASYQSSRSGARTGNGTQQHQRTLFHQVAEEMLFSLRALTAAPNAPVISLASEMLWGVIDFMKTGVTTSHSESNCFAIISNVLSWTQTENIDLSTRVASHLVRLLRVQWSAWNSKLSLGKQEMLITMMYLQPFLQKLLSTTLATPVRGDLVALLSNMRSEYAKRLDRDRLQLDNIRLTPAVTPKSRFSIRQEIMQLQCNGSRSEHNWFLISAMALVTQLLTTSNTYDDASDSESDGGRRTKRQKTSNQLDDLSTLCLDPDPGMREAALQTATFYAQQTPMSTLPAVLHKPPRPI</sequence>
<dbReference type="InterPro" id="IPR021668">
    <property type="entry name" value="TAN"/>
</dbReference>
<feature type="domain" description="Telomere-length maintenance and DNA damage repair" evidence="2">
    <location>
        <begin position="17"/>
        <end position="172"/>
    </location>
</feature>
<dbReference type="Proteomes" id="UP000192596">
    <property type="component" value="Unassembled WGS sequence"/>
</dbReference>
<protein>
    <recommendedName>
        <fullName evidence="2">Telomere-length maintenance and DNA damage repair domain-containing protein</fullName>
    </recommendedName>
</protein>
<proteinExistence type="predicted"/>
<reference evidence="4" key="1">
    <citation type="submission" date="2017-03" db="EMBL/GenBank/DDBJ databases">
        <title>Genomes of endolithic fungi from Antarctica.</title>
        <authorList>
            <person name="Coleine C."/>
            <person name="Masonjones S."/>
            <person name="Stajich J.E."/>
        </authorList>
    </citation>
    <scope>NUCLEOTIDE SEQUENCE [LARGE SCALE GENOMIC DNA]</scope>
    <source>
        <strain evidence="4">CCFEE 5527</strain>
    </source>
</reference>
<dbReference type="OrthoDB" id="3538254at2759"/>
<feature type="region of interest" description="Disordered" evidence="1">
    <location>
        <begin position="186"/>
        <end position="224"/>
    </location>
</feature>
<evidence type="ECO:0000313" key="4">
    <source>
        <dbReference type="Proteomes" id="UP000192596"/>
    </source>
</evidence>
<dbReference type="SMART" id="SM01342">
    <property type="entry name" value="TAN"/>
    <property type="match status" value="1"/>
</dbReference>
<dbReference type="STRING" id="1507870.A0A1V8SE59"/>
<feature type="compositionally biased region" description="Acidic residues" evidence="1">
    <location>
        <begin position="186"/>
        <end position="195"/>
    </location>
</feature>
<feature type="compositionally biased region" description="Polar residues" evidence="1">
    <location>
        <begin position="202"/>
        <end position="224"/>
    </location>
</feature>
<dbReference type="EMBL" id="NAJO01000054">
    <property type="protein sequence ID" value="OQN97436.1"/>
    <property type="molecule type" value="Genomic_DNA"/>
</dbReference>
<keyword evidence="4" id="KW-1185">Reference proteome</keyword>